<name>A0AAV7BBP8_ENGPU</name>
<keyword evidence="2" id="KW-1185">Reference proteome</keyword>
<evidence type="ECO:0000313" key="2">
    <source>
        <dbReference type="Proteomes" id="UP000824782"/>
    </source>
</evidence>
<organism evidence="1 2">
    <name type="scientific">Engystomops pustulosus</name>
    <name type="common">Tungara frog</name>
    <name type="synonym">Physalaemus pustulosus</name>
    <dbReference type="NCBI Taxonomy" id="76066"/>
    <lineage>
        <taxon>Eukaryota</taxon>
        <taxon>Metazoa</taxon>
        <taxon>Chordata</taxon>
        <taxon>Craniata</taxon>
        <taxon>Vertebrata</taxon>
        <taxon>Euteleostomi</taxon>
        <taxon>Amphibia</taxon>
        <taxon>Batrachia</taxon>
        <taxon>Anura</taxon>
        <taxon>Neobatrachia</taxon>
        <taxon>Hyloidea</taxon>
        <taxon>Leptodactylidae</taxon>
        <taxon>Leiuperinae</taxon>
        <taxon>Engystomops</taxon>
    </lineage>
</organism>
<gene>
    <name evidence="1" type="ORF">GDO81_014627</name>
</gene>
<proteinExistence type="predicted"/>
<protein>
    <submittedName>
        <fullName evidence="1">Uncharacterized protein</fullName>
    </submittedName>
</protein>
<dbReference type="Proteomes" id="UP000824782">
    <property type="component" value="Unassembled WGS sequence"/>
</dbReference>
<dbReference type="AlphaFoldDB" id="A0AAV7BBP8"/>
<dbReference type="EMBL" id="WNYA01000006">
    <property type="protein sequence ID" value="KAG8569988.1"/>
    <property type="molecule type" value="Genomic_DNA"/>
</dbReference>
<reference evidence="1" key="1">
    <citation type="thesis" date="2020" institute="ProQuest LLC" country="789 East Eisenhower Parkway, Ann Arbor, MI, USA">
        <title>Comparative Genomics and Chromosome Evolution.</title>
        <authorList>
            <person name="Mudd A.B."/>
        </authorList>
    </citation>
    <scope>NUCLEOTIDE SEQUENCE</scope>
    <source>
        <strain evidence="1">237g6f4</strain>
        <tissue evidence="1">Blood</tissue>
    </source>
</reference>
<comment type="caution">
    <text evidence="1">The sequence shown here is derived from an EMBL/GenBank/DDBJ whole genome shotgun (WGS) entry which is preliminary data.</text>
</comment>
<sequence length="86" mass="10166">MMNLPQCSCFIDALTLSSDWLRWSHVPTSITKRKWCFFLKFGIYFGLFKNVLRKFSHLDNPLSHIEFVFFNGTLLLLKDVLKGVFF</sequence>
<accession>A0AAV7BBP8</accession>
<evidence type="ECO:0000313" key="1">
    <source>
        <dbReference type="EMBL" id="KAG8569988.1"/>
    </source>
</evidence>